<feature type="region of interest" description="Disordered" evidence="2">
    <location>
        <begin position="196"/>
        <end position="216"/>
    </location>
</feature>
<keyword evidence="1" id="KW-0106">Calcium</keyword>
<feature type="compositionally biased region" description="Basic and acidic residues" evidence="2">
    <location>
        <begin position="275"/>
        <end position="287"/>
    </location>
</feature>
<dbReference type="AlphaFoldDB" id="A0A7Y7V900"/>
<evidence type="ECO:0000256" key="2">
    <source>
        <dbReference type="SAM" id="MobiDB-lite"/>
    </source>
</evidence>
<dbReference type="InterPro" id="IPR001343">
    <property type="entry name" value="Hemolysn_Ca-bd"/>
</dbReference>
<dbReference type="InterPro" id="IPR011049">
    <property type="entry name" value="Serralysin-like_metalloprot_C"/>
</dbReference>
<feature type="compositionally biased region" description="Polar residues" evidence="2">
    <location>
        <begin position="206"/>
        <end position="216"/>
    </location>
</feature>
<dbReference type="SUPFAM" id="SSF51120">
    <property type="entry name" value="beta-Roll"/>
    <property type="match status" value="1"/>
</dbReference>
<evidence type="ECO:0000313" key="4">
    <source>
        <dbReference type="Proteomes" id="UP000560470"/>
    </source>
</evidence>
<evidence type="ECO:0008006" key="5">
    <source>
        <dbReference type="Google" id="ProtNLM"/>
    </source>
</evidence>
<organism evidence="3 4">
    <name type="scientific">Pseudomonas edaphica</name>
    <dbReference type="NCBI Taxonomy" id="2006980"/>
    <lineage>
        <taxon>Bacteria</taxon>
        <taxon>Pseudomonadati</taxon>
        <taxon>Pseudomonadota</taxon>
        <taxon>Gammaproteobacteria</taxon>
        <taxon>Pseudomonadales</taxon>
        <taxon>Pseudomonadaceae</taxon>
        <taxon>Pseudomonas</taxon>
    </lineage>
</organism>
<comment type="caution">
    <text evidence="3">The sequence shown here is derived from an EMBL/GenBank/DDBJ whole genome shotgun (WGS) entry which is preliminary data.</text>
</comment>
<proteinExistence type="predicted"/>
<evidence type="ECO:0000313" key="3">
    <source>
        <dbReference type="EMBL" id="NVZ59192.1"/>
    </source>
</evidence>
<dbReference type="Proteomes" id="UP000560470">
    <property type="component" value="Unassembled WGS sequence"/>
</dbReference>
<dbReference type="EMBL" id="JACAOZ010000030">
    <property type="protein sequence ID" value="NVZ59192.1"/>
    <property type="molecule type" value="Genomic_DNA"/>
</dbReference>
<evidence type="ECO:0000256" key="1">
    <source>
        <dbReference type="ARBA" id="ARBA00022837"/>
    </source>
</evidence>
<feature type="region of interest" description="Disordered" evidence="2">
    <location>
        <begin position="275"/>
        <end position="296"/>
    </location>
</feature>
<name>A0A7Y7V900_9PSED</name>
<dbReference type="Gene3D" id="2.150.10.10">
    <property type="entry name" value="Serralysin-like metalloprotease, C-terminal"/>
    <property type="match status" value="1"/>
</dbReference>
<gene>
    <name evidence="3" type="ORF">HX797_23250</name>
</gene>
<dbReference type="RefSeq" id="WP_017135838.1">
    <property type="nucleotide sequence ID" value="NZ_JACAOZ010000030.1"/>
</dbReference>
<dbReference type="GO" id="GO:0005509">
    <property type="term" value="F:calcium ion binding"/>
    <property type="evidence" value="ECO:0007669"/>
    <property type="project" value="InterPro"/>
</dbReference>
<reference evidence="3 4" key="1">
    <citation type="submission" date="2020-04" db="EMBL/GenBank/DDBJ databases">
        <title>Molecular characterization of pseudomonads from Agaricus bisporus reveal novel blotch 2 pathogens in Western Europe.</title>
        <authorList>
            <person name="Taparia T."/>
            <person name="Krijger M."/>
            <person name="Haynes E."/>
            <person name="Elpinstone J.G."/>
            <person name="Noble R."/>
            <person name="Van Der Wolf J."/>
        </authorList>
    </citation>
    <scope>NUCLEOTIDE SEQUENCE [LARGE SCALE GENOMIC DNA]</scope>
    <source>
        <strain evidence="3 4">B7002</strain>
    </source>
</reference>
<protein>
    <recommendedName>
        <fullName evidence="5">Calcium-binding protein</fullName>
    </recommendedName>
</protein>
<sequence>MSISSTVSNFITNNPISAYPSPTATEPSVNINGSLTPRRDQYGTVLVVTTPDPGAPQNVNGRTYHPASEVRIYTGHADDKIDIKVINDRVVAIINGHAVKLDIDASNPEGNQGKLFIDSGGGDDSVKIAPDVKTSVTIHTGPGKDTVSTGGGYAQVYLGDGNDTGELAYGGGELYGENGDDTLAGGTGSNFINGGAGKNTIRGGTPSDSSRTAISAEGTSDTIIGRSDNTYIQTKAQFTSIKLYRQFDTEVDIHESAGNTETNEYKSRQHVTDGDIRFSGRFDPAKDRRIRVNQQD</sequence>
<dbReference type="Pfam" id="PF00353">
    <property type="entry name" value="HemolysinCabind"/>
    <property type="match status" value="2"/>
</dbReference>
<accession>A0A7Y7V900</accession>